<dbReference type="Proteomes" id="UP000238949">
    <property type="component" value="Unassembled WGS sequence"/>
</dbReference>
<accession>A0A2S9VBU5</accession>
<dbReference type="GO" id="GO:0003677">
    <property type="term" value="F:DNA binding"/>
    <property type="evidence" value="ECO:0007669"/>
    <property type="project" value="InterPro"/>
</dbReference>
<evidence type="ECO:0000259" key="2">
    <source>
        <dbReference type="PROSITE" id="PS51898"/>
    </source>
</evidence>
<keyword evidence="4" id="KW-1185">Reference proteome</keyword>
<dbReference type="RefSeq" id="WP_105934268.1">
    <property type="nucleotide sequence ID" value="NZ_PVNP01000080.1"/>
</dbReference>
<dbReference type="InterPro" id="IPR011010">
    <property type="entry name" value="DNA_brk_join_enz"/>
</dbReference>
<dbReference type="SUPFAM" id="SSF56349">
    <property type="entry name" value="DNA breaking-rejoining enzymes"/>
    <property type="match status" value="1"/>
</dbReference>
<dbReference type="EMBL" id="PVNP01000080">
    <property type="protein sequence ID" value="PRO73904.1"/>
    <property type="molecule type" value="Genomic_DNA"/>
</dbReference>
<sequence>MFLDNHGLAFRPHQLTALVKKYLLSAGIEVGAACNAFRHSAATHMLENGANCRELQEYLGHADLSTTQVYLEVTQTQLKKTYSKTHPAAIAGKRLTKGEVSSYLHHLS</sequence>
<feature type="domain" description="Tyr recombinase" evidence="2">
    <location>
        <begin position="1"/>
        <end position="83"/>
    </location>
</feature>
<dbReference type="InterPro" id="IPR013762">
    <property type="entry name" value="Integrase-like_cat_sf"/>
</dbReference>
<dbReference type="GO" id="GO:0015074">
    <property type="term" value="P:DNA integration"/>
    <property type="evidence" value="ECO:0007669"/>
    <property type="project" value="InterPro"/>
</dbReference>
<dbReference type="Gene3D" id="1.10.443.10">
    <property type="entry name" value="Intergrase catalytic core"/>
    <property type="match status" value="1"/>
</dbReference>
<comment type="caution">
    <text evidence="3">The sequence shown here is derived from an EMBL/GenBank/DDBJ whole genome shotgun (WGS) entry which is preliminary data.</text>
</comment>
<evidence type="ECO:0000256" key="1">
    <source>
        <dbReference type="ARBA" id="ARBA00023172"/>
    </source>
</evidence>
<gene>
    <name evidence="3" type="ORF">C6Y40_08775</name>
</gene>
<dbReference type="InterPro" id="IPR002104">
    <property type="entry name" value="Integrase_catalytic"/>
</dbReference>
<organism evidence="3 4">
    <name type="scientific">Alteromonas alba</name>
    <dbReference type="NCBI Taxonomy" id="2079529"/>
    <lineage>
        <taxon>Bacteria</taxon>
        <taxon>Pseudomonadati</taxon>
        <taxon>Pseudomonadota</taxon>
        <taxon>Gammaproteobacteria</taxon>
        <taxon>Alteromonadales</taxon>
        <taxon>Alteromonadaceae</taxon>
        <taxon>Alteromonas/Salinimonas group</taxon>
        <taxon>Alteromonas</taxon>
    </lineage>
</organism>
<dbReference type="GO" id="GO:0006310">
    <property type="term" value="P:DNA recombination"/>
    <property type="evidence" value="ECO:0007669"/>
    <property type="project" value="UniProtKB-KW"/>
</dbReference>
<dbReference type="AlphaFoldDB" id="A0A2S9VBU5"/>
<evidence type="ECO:0000313" key="4">
    <source>
        <dbReference type="Proteomes" id="UP000238949"/>
    </source>
</evidence>
<reference evidence="4" key="1">
    <citation type="journal article" date="2020" name="Int. J. Syst. Evol. Microbiol.">
        <title>Alteromonas alba sp. nov., a marine bacterium isolated from the seawater of the West Pacific Ocean.</title>
        <authorList>
            <person name="Sun C."/>
            <person name="Wu Y.-H."/>
            <person name="Xamxidin M."/>
            <person name="Cheng H."/>
            <person name="Xu X.-W."/>
        </authorList>
    </citation>
    <scope>NUCLEOTIDE SEQUENCE [LARGE SCALE GENOMIC DNA]</scope>
    <source>
        <strain evidence="4">190</strain>
    </source>
</reference>
<name>A0A2S9VBU5_9ALTE</name>
<dbReference type="Pfam" id="PF00589">
    <property type="entry name" value="Phage_integrase"/>
    <property type="match status" value="1"/>
</dbReference>
<keyword evidence="1" id="KW-0233">DNA recombination</keyword>
<protein>
    <recommendedName>
        <fullName evidence="2">Tyr recombinase domain-containing protein</fullName>
    </recommendedName>
</protein>
<dbReference type="OrthoDB" id="9801717at2"/>
<evidence type="ECO:0000313" key="3">
    <source>
        <dbReference type="EMBL" id="PRO73904.1"/>
    </source>
</evidence>
<proteinExistence type="predicted"/>
<dbReference type="PROSITE" id="PS51898">
    <property type="entry name" value="TYR_RECOMBINASE"/>
    <property type="match status" value="1"/>
</dbReference>